<reference evidence="3" key="1">
    <citation type="submission" date="2016-07" db="EMBL/GenBank/DDBJ databases">
        <authorList>
            <person name="Florea S."/>
            <person name="Webb J.S."/>
            <person name="Jaromczyk J."/>
            <person name="Schardl C.L."/>
        </authorList>
    </citation>
    <scope>NUCLEOTIDE SEQUENCE [LARGE SCALE GENOMIC DNA]</scope>
    <source>
        <strain evidence="3">1YdBTEX2</strain>
    </source>
</reference>
<feature type="transmembrane region" description="Helical" evidence="1">
    <location>
        <begin position="34"/>
        <end position="56"/>
    </location>
</feature>
<evidence type="ECO:0000313" key="3">
    <source>
        <dbReference type="Proteomes" id="UP000245431"/>
    </source>
</evidence>
<name>A0A1D3K1S2_PSEVE</name>
<feature type="transmembrane region" description="Helical" evidence="1">
    <location>
        <begin position="77"/>
        <end position="102"/>
    </location>
</feature>
<organism evidence="2 3">
    <name type="scientific">Pseudomonas veronii 1YdBTEX2</name>
    <dbReference type="NCBI Taxonomy" id="1295141"/>
    <lineage>
        <taxon>Bacteria</taxon>
        <taxon>Pseudomonadati</taxon>
        <taxon>Pseudomonadota</taxon>
        <taxon>Gammaproteobacteria</taxon>
        <taxon>Pseudomonadales</taxon>
        <taxon>Pseudomonadaceae</taxon>
        <taxon>Pseudomonas</taxon>
    </lineage>
</organism>
<sequence>MYGSMKGILLFTVLLLAICATSLGINAALPSPDGALFAIAILLSAAFTAASLCIELGEGRINDMGDVLKMIETGQSLRLTLAAYALGCSLAAAVTVLVYHGVLEG</sequence>
<dbReference type="AlphaFoldDB" id="A0A1D3K1S2"/>
<evidence type="ECO:0000256" key="1">
    <source>
        <dbReference type="SAM" id="Phobius"/>
    </source>
</evidence>
<dbReference type="Proteomes" id="UP000245431">
    <property type="component" value="Chromosome PVE_r1"/>
</dbReference>
<dbReference type="EMBL" id="LT599583">
    <property type="protein sequence ID" value="SBW82222.1"/>
    <property type="molecule type" value="Genomic_DNA"/>
</dbReference>
<keyword evidence="1" id="KW-0812">Transmembrane</keyword>
<proteinExistence type="predicted"/>
<evidence type="ECO:0000313" key="2">
    <source>
        <dbReference type="EMBL" id="SBW82222.1"/>
    </source>
</evidence>
<keyword evidence="1" id="KW-0472">Membrane</keyword>
<accession>A0A1D3K1S2</accession>
<keyword evidence="1" id="KW-1133">Transmembrane helix</keyword>
<gene>
    <name evidence="2" type="ORF">PVE_R1G4340</name>
</gene>
<protein>
    <submittedName>
        <fullName evidence="2">Hypothetical membrane protein</fullName>
    </submittedName>
</protein>